<protein>
    <submittedName>
        <fullName evidence="2">Uncharacterized protein</fullName>
    </submittedName>
</protein>
<feature type="region of interest" description="Disordered" evidence="1">
    <location>
        <begin position="1"/>
        <end position="69"/>
    </location>
</feature>
<gene>
    <name evidence="2" type="ORF">C7212DRAFT_163948</name>
</gene>
<dbReference type="Proteomes" id="UP000246991">
    <property type="component" value="Unassembled WGS sequence"/>
</dbReference>
<sequence>MSASAAGVNINGNGKRKSMSDADVGPAGKKARVSDPEAAEAPNGGTGGSEHGSKFVQAKRGKGGKGDGKVYINTDFEFSDIEM</sequence>
<dbReference type="STRING" id="42249.A0A317T510"/>
<accession>A0A317T510</accession>
<evidence type="ECO:0000256" key="1">
    <source>
        <dbReference type="SAM" id="MobiDB-lite"/>
    </source>
</evidence>
<dbReference type="AlphaFoldDB" id="A0A317T510"/>
<organism evidence="2 3">
    <name type="scientific">Tuber magnatum</name>
    <name type="common">white Piedmont truffle</name>
    <dbReference type="NCBI Taxonomy" id="42249"/>
    <lineage>
        <taxon>Eukaryota</taxon>
        <taxon>Fungi</taxon>
        <taxon>Dikarya</taxon>
        <taxon>Ascomycota</taxon>
        <taxon>Pezizomycotina</taxon>
        <taxon>Pezizomycetes</taxon>
        <taxon>Pezizales</taxon>
        <taxon>Tuberaceae</taxon>
        <taxon>Tuber</taxon>
    </lineage>
</organism>
<evidence type="ECO:0000313" key="2">
    <source>
        <dbReference type="EMBL" id="PWW80551.1"/>
    </source>
</evidence>
<evidence type="ECO:0000313" key="3">
    <source>
        <dbReference type="Proteomes" id="UP000246991"/>
    </source>
</evidence>
<reference evidence="2 3" key="1">
    <citation type="submission" date="2018-03" db="EMBL/GenBank/DDBJ databases">
        <title>Genomes of Pezizomycetes fungi and the evolution of truffles.</title>
        <authorList>
            <person name="Murat C."/>
            <person name="Payen T."/>
            <person name="Noel B."/>
            <person name="Kuo A."/>
            <person name="Martin F.M."/>
        </authorList>
    </citation>
    <scope>NUCLEOTIDE SEQUENCE [LARGE SCALE GENOMIC DNA]</scope>
    <source>
        <strain evidence="2">091103-1</strain>
    </source>
</reference>
<comment type="caution">
    <text evidence="2">The sequence shown here is derived from an EMBL/GenBank/DDBJ whole genome shotgun (WGS) entry which is preliminary data.</text>
</comment>
<dbReference type="EMBL" id="PYWC01000002">
    <property type="protein sequence ID" value="PWW80551.1"/>
    <property type="molecule type" value="Genomic_DNA"/>
</dbReference>
<name>A0A317T510_9PEZI</name>
<dbReference type="OrthoDB" id="5405018at2759"/>
<keyword evidence="3" id="KW-1185">Reference proteome</keyword>
<proteinExistence type="predicted"/>